<sequence length="190" mass="19878">MPAAITVAGLAIQAGGIERAVAAAVRQSVPAGDITVDGRDVTIRGVPAEQVAAVKRDAEAAQGVRVVSVVDPRMPPMRITGTPAGVTVTGSTHQQAWRERFVRALSARTHGRKLVDQTTTVTGTDFPLTTSAAEVVVSLLSQLPDTVSVDVAANKVIVTGSIPDDNRRRSVVGLFKRLFGESVVTDKTTT</sequence>
<dbReference type="Proteomes" id="UP000063699">
    <property type="component" value="Chromosome"/>
</dbReference>
<protein>
    <recommendedName>
        <fullName evidence="3">BON domain-containing protein</fullName>
    </recommendedName>
</protein>
<evidence type="ECO:0000313" key="2">
    <source>
        <dbReference type="Proteomes" id="UP000063699"/>
    </source>
</evidence>
<accession>A0A0N9HYI1</accession>
<dbReference type="Gene3D" id="3.40.1520.20">
    <property type="match status" value="1"/>
</dbReference>
<gene>
    <name evidence="1" type="ORF">AOZ06_10790</name>
</gene>
<dbReference type="STRING" id="860235.AOZ06_10790"/>
<proteinExistence type="predicted"/>
<dbReference type="AlphaFoldDB" id="A0A0N9HYI1"/>
<dbReference type="EMBL" id="CP012752">
    <property type="protein sequence ID" value="ALG07346.1"/>
    <property type="molecule type" value="Genomic_DNA"/>
</dbReference>
<name>A0A0N9HYI1_9PSEU</name>
<organism evidence="1 2">
    <name type="scientific">Kibdelosporangium phytohabitans</name>
    <dbReference type="NCBI Taxonomy" id="860235"/>
    <lineage>
        <taxon>Bacteria</taxon>
        <taxon>Bacillati</taxon>
        <taxon>Actinomycetota</taxon>
        <taxon>Actinomycetes</taxon>
        <taxon>Pseudonocardiales</taxon>
        <taxon>Pseudonocardiaceae</taxon>
        <taxon>Kibdelosporangium</taxon>
    </lineage>
</organism>
<reference evidence="1 2" key="1">
    <citation type="submission" date="2015-07" db="EMBL/GenBank/DDBJ databases">
        <title>Genome sequencing of Kibdelosporangium phytohabitans.</title>
        <authorList>
            <person name="Qin S."/>
            <person name="Xing K."/>
        </authorList>
    </citation>
    <scope>NUCLEOTIDE SEQUENCE [LARGE SCALE GENOMIC DNA]</scope>
    <source>
        <strain evidence="1 2">KLBMP1111</strain>
    </source>
</reference>
<evidence type="ECO:0008006" key="3">
    <source>
        <dbReference type="Google" id="ProtNLM"/>
    </source>
</evidence>
<dbReference type="KEGG" id="kphy:AOZ06_10790"/>
<keyword evidence="2" id="KW-1185">Reference proteome</keyword>
<evidence type="ECO:0000313" key="1">
    <source>
        <dbReference type="EMBL" id="ALG07346.1"/>
    </source>
</evidence>